<name>A0A173RPK7_9FIRM</name>
<dbReference type="EMBL" id="CYXN01000002">
    <property type="protein sequence ID" value="CUM79940.1"/>
    <property type="molecule type" value="Genomic_DNA"/>
</dbReference>
<keyword evidence="1" id="KW-1133">Transmembrane helix</keyword>
<evidence type="ECO:0000313" key="3">
    <source>
        <dbReference type="Proteomes" id="UP000095649"/>
    </source>
</evidence>
<sequence length="321" mass="36461">MEKEFRVILDDYGTHGFAACQCPECKKVIVLKKEMLKGVHDGYLPEIIKCDCGYQGSRINSSALASNHFLWLAATFLMVVISIVMMFLDTKGYFVAVTLAISVVLTIITFVTWKIKPEIVEKAKSAIYLKEAALRDNEANLEKECWNSYLKEVEQFKSEKAGRVIQKKDGERVYIGRDEHNLYLMPIYKDEGYRTSDISQWLGVKKVEKVHDALWSQKVKTIPRRNIDYFMLTGGMRYETKISGGNSGIQGAAVGYALGGAIGAAVLANPTEVKSEEIAHDERRVYMQYTNNEKTYGMNFQPEEYATLRALIPEKEYGVRR</sequence>
<protein>
    <submittedName>
        <fullName evidence="2">Uncharacterized protein</fullName>
    </submittedName>
</protein>
<accession>A0A173RPK7</accession>
<proteinExistence type="predicted"/>
<feature type="transmembrane region" description="Helical" evidence="1">
    <location>
        <begin position="93"/>
        <end position="113"/>
    </location>
</feature>
<gene>
    <name evidence="2" type="ORF">ERS852582_00599</name>
</gene>
<keyword evidence="1" id="KW-0812">Transmembrane</keyword>
<evidence type="ECO:0000313" key="2">
    <source>
        <dbReference type="EMBL" id="CUM79940.1"/>
    </source>
</evidence>
<dbReference type="AlphaFoldDB" id="A0A173RPK7"/>
<keyword evidence="1" id="KW-0472">Membrane</keyword>
<dbReference type="Proteomes" id="UP000095649">
    <property type="component" value="Unassembled WGS sequence"/>
</dbReference>
<reference evidence="2 3" key="1">
    <citation type="submission" date="2015-09" db="EMBL/GenBank/DDBJ databases">
        <authorList>
            <consortium name="Pathogen Informatics"/>
        </authorList>
    </citation>
    <scope>NUCLEOTIDE SEQUENCE [LARGE SCALE GENOMIC DNA]</scope>
    <source>
        <strain evidence="2 3">2789STDY5834970</strain>
    </source>
</reference>
<dbReference type="RefSeq" id="WP_055185164.1">
    <property type="nucleotide sequence ID" value="NZ_CYXN01000002.1"/>
</dbReference>
<organism evidence="2 3">
    <name type="scientific">Faecalibacterium prausnitzii</name>
    <dbReference type="NCBI Taxonomy" id="853"/>
    <lineage>
        <taxon>Bacteria</taxon>
        <taxon>Bacillati</taxon>
        <taxon>Bacillota</taxon>
        <taxon>Clostridia</taxon>
        <taxon>Eubacteriales</taxon>
        <taxon>Oscillospiraceae</taxon>
        <taxon>Faecalibacterium</taxon>
    </lineage>
</organism>
<feature type="transmembrane region" description="Helical" evidence="1">
    <location>
        <begin position="68"/>
        <end position="87"/>
    </location>
</feature>
<evidence type="ECO:0000256" key="1">
    <source>
        <dbReference type="SAM" id="Phobius"/>
    </source>
</evidence>